<dbReference type="HOGENOM" id="CLU_113726_0_0_11"/>
<feature type="transmembrane region" description="Helical" evidence="2">
    <location>
        <begin position="76"/>
        <end position="101"/>
    </location>
</feature>
<dbReference type="AlphaFoldDB" id="F8E2Q8"/>
<dbReference type="InterPro" id="IPR025323">
    <property type="entry name" value="DUF4229"/>
</dbReference>
<feature type="compositionally biased region" description="Low complexity" evidence="1">
    <location>
        <begin position="34"/>
        <end position="45"/>
    </location>
</feature>
<dbReference type="EMBL" id="CP002857">
    <property type="protein sequence ID" value="AEI10281.1"/>
    <property type="molecule type" value="Genomic_DNA"/>
</dbReference>
<dbReference type="KEGG" id="crd:CRES_1928"/>
<protein>
    <submittedName>
        <fullName evidence="3">Secreted protein</fullName>
    </submittedName>
</protein>
<dbReference type="STRING" id="662755.CRES_1928"/>
<keyword evidence="2" id="KW-0472">Membrane</keyword>
<keyword evidence="2" id="KW-1133">Transmembrane helix</keyword>
<accession>F8E2Q8</accession>
<name>F8E2Q8_CORRG</name>
<feature type="transmembrane region" description="Helical" evidence="2">
    <location>
        <begin position="107"/>
        <end position="128"/>
    </location>
</feature>
<keyword evidence="4" id="KW-1185">Reference proteome</keyword>
<dbReference type="eggNOG" id="ENOG50347WD">
    <property type="taxonomic scope" value="Bacteria"/>
</dbReference>
<proteinExistence type="predicted"/>
<dbReference type="Pfam" id="PF14012">
    <property type="entry name" value="DUF4229"/>
    <property type="match status" value="1"/>
</dbReference>
<evidence type="ECO:0000256" key="1">
    <source>
        <dbReference type="SAM" id="MobiDB-lite"/>
    </source>
</evidence>
<evidence type="ECO:0000313" key="3">
    <source>
        <dbReference type="EMBL" id="AEI10281.1"/>
    </source>
</evidence>
<evidence type="ECO:0000313" key="4">
    <source>
        <dbReference type="Proteomes" id="UP000000492"/>
    </source>
</evidence>
<dbReference type="Proteomes" id="UP000000492">
    <property type="component" value="Chromosome"/>
</dbReference>
<keyword evidence="2" id="KW-0812">Transmembrane</keyword>
<gene>
    <name evidence="3" type="ordered locus">CRES_1928</name>
</gene>
<evidence type="ECO:0000256" key="2">
    <source>
        <dbReference type="SAM" id="Phobius"/>
    </source>
</evidence>
<feature type="region of interest" description="Disordered" evidence="1">
    <location>
        <begin position="23"/>
        <end position="68"/>
    </location>
</feature>
<organism evidence="3 4">
    <name type="scientific">Corynebacterium resistens (strain DSM 45100 / JCM 12819 / GTC 2026 / SICGH 158)</name>
    <dbReference type="NCBI Taxonomy" id="662755"/>
    <lineage>
        <taxon>Bacteria</taxon>
        <taxon>Bacillati</taxon>
        <taxon>Actinomycetota</taxon>
        <taxon>Actinomycetes</taxon>
        <taxon>Mycobacteriales</taxon>
        <taxon>Corynebacteriaceae</taxon>
        <taxon>Corynebacterium</taxon>
    </lineage>
</organism>
<sequence length="162" mass="17334">MAGMIEGMAFACASALGSTFVSEEATPQKDPKVPAEAASAVSEPATSDAPADAFDKPATVGPAEQPKLSSSTKKDVLLYGLARLLLFVVLTAVIHGIVLAMGMANSFPLLMSALLALILALPLSMLLFRKLRLRVNGEIANWDADRRAHKEQMRRQLQERMG</sequence>
<reference evidence="3 4" key="1">
    <citation type="journal article" date="2012" name="BMC Genomics">
        <title>Complete genome sequence, lifestyle, and multi-drug resistance of the human pathogen Corynebacterium resistens DSM 45100 isolated from blood samples of a leukemia patient.</title>
        <authorList>
            <person name="Schroder J."/>
            <person name="Maus I."/>
            <person name="Meyer K."/>
            <person name="Wordemann S."/>
            <person name="Blom J."/>
            <person name="Jaenicke S."/>
            <person name="Schneider J."/>
            <person name="Trost E."/>
            <person name="Tauch A."/>
        </authorList>
    </citation>
    <scope>NUCLEOTIDE SEQUENCE [LARGE SCALE GENOMIC DNA]</scope>
    <source>
        <strain evidence="4">DSM 45100 / JCM 12819 / CCUG 50093 / GTC 2026 / SICGH 158</strain>
    </source>
</reference>